<gene>
    <name evidence="2" type="ORF">K7B09_08730</name>
</gene>
<reference evidence="2" key="1">
    <citation type="submission" date="2021-09" db="EMBL/GenBank/DDBJ databases">
        <authorList>
            <person name="Wu T."/>
            <person name="Guo S.Z."/>
        </authorList>
    </citation>
    <scope>NUCLEOTIDE SEQUENCE</scope>
    <source>
        <strain evidence="2">RSS-23</strain>
    </source>
</reference>
<comment type="caution">
    <text evidence="2">The sequence shown here is derived from an EMBL/GenBank/DDBJ whole genome shotgun (WGS) entry which is preliminary data.</text>
</comment>
<dbReference type="Proteomes" id="UP001430290">
    <property type="component" value="Unassembled WGS sequence"/>
</dbReference>
<evidence type="ECO:0000313" key="3">
    <source>
        <dbReference type="Proteomes" id="UP001430290"/>
    </source>
</evidence>
<keyword evidence="1" id="KW-1133">Transmembrane helix</keyword>
<dbReference type="RefSeq" id="WP_223629085.1">
    <property type="nucleotide sequence ID" value="NZ_JAIQDJ010000004.1"/>
</dbReference>
<keyword evidence="3" id="KW-1185">Reference proteome</keyword>
<feature type="transmembrane region" description="Helical" evidence="1">
    <location>
        <begin position="216"/>
        <end position="239"/>
    </location>
</feature>
<evidence type="ECO:0000256" key="1">
    <source>
        <dbReference type="SAM" id="Phobius"/>
    </source>
</evidence>
<sequence length="368" mass="40446">MSLSNPKPRQRMSLLNRFVRGFSASRWLRGSNGLRQLSEGGNGQEWLLARHLCAYTVLDGAAVPARKRKGFVEMALARWSPFADTQSHVEWVGDRAMAWAWSRGRVLAGPDGMELPQPRRVLPESMFRGAPQVSGEQLVQLDEGLEGRVWRDNVMVASRWWSELPELAEWNEFRRGAGLSPAAAAPDILVSELQAQPWAASGSPDIREAFGHYRGYLALAAAGIATAVLMALLVGVVALKISIWQVDKQIAEQEQVLDKIITARDDALQARAAIDARLALRPPAGQIELMGLVSGLMRGQWQLLEWKVPDARTLEVTARMVNPDPRAIVTAWEASKRFTDVTAELGKQPNSVVVKAHVVRASGKGSGK</sequence>
<name>A0ABS7TF76_9GAMM</name>
<keyword evidence="1" id="KW-0812">Transmembrane</keyword>
<dbReference type="EMBL" id="JAIQDJ010000004">
    <property type="protein sequence ID" value="MBZ4186406.1"/>
    <property type="molecule type" value="Genomic_DNA"/>
</dbReference>
<accession>A0ABS7TF76</accession>
<evidence type="ECO:0000313" key="2">
    <source>
        <dbReference type="EMBL" id="MBZ4186406.1"/>
    </source>
</evidence>
<protein>
    <recommendedName>
        <fullName evidence="4">General secretion pathway protein L</fullName>
    </recommendedName>
</protein>
<keyword evidence="1" id="KW-0472">Membrane</keyword>
<evidence type="ECO:0008006" key="4">
    <source>
        <dbReference type="Google" id="ProtNLM"/>
    </source>
</evidence>
<proteinExistence type="predicted"/>
<organism evidence="2 3">
    <name type="scientific">Thermomonas beijingensis</name>
    <dbReference type="NCBI Taxonomy" id="2872701"/>
    <lineage>
        <taxon>Bacteria</taxon>
        <taxon>Pseudomonadati</taxon>
        <taxon>Pseudomonadota</taxon>
        <taxon>Gammaproteobacteria</taxon>
        <taxon>Lysobacterales</taxon>
        <taxon>Lysobacteraceae</taxon>
        <taxon>Thermomonas</taxon>
    </lineage>
</organism>